<dbReference type="InterPro" id="IPR040911">
    <property type="entry name" value="Exostosin_GT47"/>
</dbReference>
<evidence type="ECO:0000256" key="1">
    <source>
        <dbReference type="ARBA" id="ARBA00004648"/>
    </source>
</evidence>
<evidence type="ECO:0000256" key="9">
    <source>
        <dbReference type="SAM" id="Coils"/>
    </source>
</evidence>
<comment type="caution">
    <text evidence="13">The sequence shown here is derived from an EMBL/GenBank/DDBJ whole genome shotgun (WGS) entry which is preliminary data.</text>
</comment>
<sequence>MAYHEPWLNKRLCAKPPRLWLAGTKTSRFAVLALALLIIPLFMHHYISEFVGTTDTAKDLQRRIQLDDVHLLEVKDLKLRIEEFLRIKSSVSAELRDLEKKRQKLQVELFTLTQHVEESKRGYNQNRLELDRIKLSLKQAAYAQEELGNRNIPLLRPPLKLLTGDAHQLHLPTPEPPKCQMHSCFDYSHCSLTSMFPVYFYPTDDSVLDSNVRASVAQVLDTNVQTTFDPSVACVYVVILDGHLPLSSQVSYLHQLAHWNGDGRNHVVINLGSATAFSEKHVQRAIIAQPSVRSSTFRRKFDIVVPPATFTKEPQHVWELAPVIIPARRRYLLSFHGRPAYGTNLTAAARTNEVVVNALTQMAEGFDNELNFNFSCSATEDAFAVPNEWLLCGDNSTRAQLLRQSTFSIVFAPLGDFVSTHVFLTQIRESLQNGAIPVIVGGDAAELPFSEFVDWSRAALLLPLARVTELHFILRTYLDVDIVELRRRGRLLWENYLATTSRVINTVLSLIRTRLGIPPPPAHEEPSPSVFNSTFRPLTVEAVPNTEIDEMLGPIEPPFASLPYQRNFSLTLNEQAKVVRAKKNSLNNRFLPFSSIETEAVLSMDDDTHLRHDEIVFGFRVWREARDRIVGFPGRYHAWDVNHKSWYYNSNHSCELSMVLMGAAFFHKHYSYLYTYVMPQAIRDQVDEYMNCEDIAMNFWSRTSPVNRPSRKPADDIVSCCSVSPQVTSRWTFRCPGCTVSLSLDNSHFEERHTCLNFFVRVYGYMPLLYTQFRLDSVLFKTRIPHDKQKCFKFI</sequence>
<keyword evidence="8" id="KW-1015">Disulfide bond</keyword>
<evidence type="ECO:0000313" key="14">
    <source>
        <dbReference type="Proteomes" id="UP000821853"/>
    </source>
</evidence>
<feature type="coiled-coil region" evidence="9">
    <location>
        <begin position="81"/>
        <end position="115"/>
    </location>
</feature>
<dbReference type="InterPro" id="IPR015338">
    <property type="entry name" value="GT64_dom"/>
</dbReference>
<keyword evidence="4 10" id="KW-0812">Transmembrane</keyword>
<evidence type="ECO:0000256" key="6">
    <source>
        <dbReference type="ARBA" id="ARBA00022989"/>
    </source>
</evidence>
<evidence type="ECO:0000313" key="13">
    <source>
        <dbReference type="EMBL" id="KAH9381541.1"/>
    </source>
</evidence>
<dbReference type="OMA" id="KFMGSHT"/>
<feature type="transmembrane region" description="Helical" evidence="10">
    <location>
        <begin position="29"/>
        <end position="47"/>
    </location>
</feature>
<evidence type="ECO:0000259" key="12">
    <source>
        <dbReference type="Pfam" id="PF09258"/>
    </source>
</evidence>
<evidence type="ECO:0000256" key="3">
    <source>
        <dbReference type="ARBA" id="ARBA00022679"/>
    </source>
</evidence>
<dbReference type="VEuPathDB" id="VectorBase:HLOH_047240"/>
<keyword evidence="9" id="KW-0175">Coiled coil</keyword>
<comment type="subcellular location">
    <subcellularLocation>
        <location evidence="1">Endoplasmic reticulum membrane</location>
        <topology evidence="1">Single-pass type II membrane protein</topology>
    </subcellularLocation>
</comment>
<dbReference type="Pfam" id="PF09258">
    <property type="entry name" value="Glyco_transf_64"/>
    <property type="match status" value="1"/>
</dbReference>
<dbReference type="InterPro" id="IPR004263">
    <property type="entry name" value="Exostosin"/>
</dbReference>
<keyword evidence="7 10" id="KW-0472">Membrane</keyword>
<accession>A0A9J6H1M8</accession>
<gene>
    <name evidence="13" type="ORF">HPB48_005484</name>
</gene>
<name>A0A9J6H1M8_HAELO</name>
<comment type="similarity">
    <text evidence="2">Belongs to the glycosyltransferase 47 family.</text>
</comment>
<evidence type="ECO:0000256" key="5">
    <source>
        <dbReference type="ARBA" id="ARBA00022824"/>
    </source>
</evidence>
<feature type="domain" description="Glycosyl transferase 64" evidence="12">
    <location>
        <begin position="577"/>
        <end position="780"/>
    </location>
</feature>
<dbReference type="Pfam" id="PF03016">
    <property type="entry name" value="Exostosin_GT47"/>
    <property type="match status" value="1"/>
</dbReference>
<dbReference type="EMBL" id="JABSTR010000011">
    <property type="protein sequence ID" value="KAH9381541.1"/>
    <property type="molecule type" value="Genomic_DNA"/>
</dbReference>
<dbReference type="PANTHER" id="PTHR48261">
    <property type="entry name" value="ACETYLGLUCOSAMINYLTRANSFERASE"/>
    <property type="match status" value="1"/>
</dbReference>
<proteinExistence type="inferred from homology"/>
<organism evidence="13 14">
    <name type="scientific">Haemaphysalis longicornis</name>
    <name type="common">Bush tick</name>
    <dbReference type="NCBI Taxonomy" id="44386"/>
    <lineage>
        <taxon>Eukaryota</taxon>
        <taxon>Metazoa</taxon>
        <taxon>Ecdysozoa</taxon>
        <taxon>Arthropoda</taxon>
        <taxon>Chelicerata</taxon>
        <taxon>Arachnida</taxon>
        <taxon>Acari</taxon>
        <taxon>Parasitiformes</taxon>
        <taxon>Ixodida</taxon>
        <taxon>Ixodoidea</taxon>
        <taxon>Ixodidae</taxon>
        <taxon>Haemaphysalinae</taxon>
        <taxon>Haemaphysalis</taxon>
    </lineage>
</organism>
<keyword evidence="14" id="KW-1185">Reference proteome</keyword>
<dbReference type="Proteomes" id="UP000821853">
    <property type="component" value="Chromosome 9"/>
</dbReference>
<evidence type="ECO:0000256" key="7">
    <source>
        <dbReference type="ARBA" id="ARBA00023136"/>
    </source>
</evidence>
<dbReference type="GO" id="GO:0016757">
    <property type="term" value="F:glycosyltransferase activity"/>
    <property type="evidence" value="ECO:0007669"/>
    <property type="project" value="InterPro"/>
</dbReference>
<dbReference type="SUPFAM" id="SSF53448">
    <property type="entry name" value="Nucleotide-diphospho-sugar transferases"/>
    <property type="match status" value="1"/>
</dbReference>
<keyword evidence="6 10" id="KW-1133">Transmembrane helix</keyword>
<keyword evidence="5" id="KW-0256">Endoplasmic reticulum</keyword>
<dbReference type="GO" id="GO:0005789">
    <property type="term" value="C:endoplasmic reticulum membrane"/>
    <property type="evidence" value="ECO:0007669"/>
    <property type="project" value="UniProtKB-SubCell"/>
</dbReference>
<evidence type="ECO:0000256" key="4">
    <source>
        <dbReference type="ARBA" id="ARBA00022692"/>
    </source>
</evidence>
<dbReference type="InterPro" id="IPR029044">
    <property type="entry name" value="Nucleotide-diphossugar_trans"/>
</dbReference>
<evidence type="ECO:0008006" key="15">
    <source>
        <dbReference type="Google" id="ProtNLM"/>
    </source>
</evidence>
<reference evidence="13 14" key="1">
    <citation type="journal article" date="2020" name="Cell">
        <title>Large-Scale Comparative Analyses of Tick Genomes Elucidate Their Genetic Diversity and Vector Capacities.</title>
        <authorList>
            <consortium name="Tick Genome and Microbiome Consortium (TIGMIC)"/>
            <person name="Jia N."/>
            <person name="Wang J."/>
            <person name="Shi W."/>
            <person name="Du L."/>
            <person name="Sun Y."/>
            <person name="Zhan W."/>
            <person name="Jiang J.F."/>
            <person name="Wang Q."/>
            <person name="Zhang B."/>
            <person name="Ji P."/>
            <person name="Bell-Sakyi L."/>
            <person name="Cui X.M."/>
            <person name="Yuan T.T."/>
            <person name="Jiang B.G."/>
            <person name="Yang W.F."/>
            <person name="Lam T.T."/>
            <person name="Chang Q.C."/>
            <person name="Ding S.J."/>
            <person name="Wang X.J."/>
            <person name="Zhu J.G."/>
            <person name="Ruan X.D."/>
            <person name="Zhao L."/>
            <person name="Wei J.T."/>
            <person name="Ye R.Z."/>
            <person name="Que T.C."/>
            <person name="Du C.H."/>
            <person name="Zhou Y.H."/>
            <person name="Cheng J.X."/>
            <person name="Dai P.F."/>
            <person name="Guo W.B."/>
            <person name="Han X.H."/>
            <person name="Huang E.J."/>
            <person name="Li L.F."/>
            <person name="Wei W."/>
            <person name="Gao Y.C."/>
            <person name="Liu J.Z."/>
            <person name="Shao H.Z."/>
            <person name="Wang X."/>
            <person name="Wang C.C."/>
            <person name="Yang T.C."/>
            <person name="Huo Q.B."/>
            <person name="Li W."/>
            <person name="Chen H.Y."/>
            <person name="Chen S.E."/>
            <person name="Zhou L.G."/>
            <person name="Ni X.B."/>
            <person name="Tian J.H."/>
            <person name="Sheng Y."/>
            <person name="Liu T."/>
            <person name="Pan Y.S."/>
            <person name="Xia L.Y."/>
            <person name="Li J."/>
            <person name="Zhao F."/>
            <person name="Cao W.C."/>
        </authorList>
    </citation>
    <scope>NUCLEOTIDE SEQUENCE [LARGE SCALE GENOMIC DNA]</scope>
    <source>
        <strain evidence="13">HaeL-2018</strain>
    </source>
</reference>
<dbReference type="PANTHER" id="PTHR48261:SF4">
    <property type="entry name" value="EXOSTOSIN LIKE GLYCOSYLTRANSFERASE 3"/>
    <property type="match status" value="1"/>
</dbReference>
<protein>
    <recommendedName>
        <fullName evidence="15">Exostosin-3</fullName>
    </recommendedName>
</protein>
<dbReference type="OrthoDB" id="5954868at2759"/>
<dbReference type="GO" id="GO:0015012">
    <property type="term" value="P:heparan sulfate proteoglycan biosynthetic process"/>
    <property type="evidence" value="ECO:0007669"/>
    <property type="project" value="UniProtKB-ARBA"/>
</dbReference>
<evidence type="ECO:0000256" key="10">
    <source>
        <dbReference type="SAM" id="Phobius"/>
    </source>
</evidence>
<evidence type="ECO:0000256" key="2">
    <source>
        <dbReference type="ARBA" id="ARBA00010271"/>
    </source>
</evidence>
<keyword evidence="3" id="KW-0808">Transferase</keyword>
<evidence type="ECO:0000259" key="11">
    <source>
        <dbReference type="Pfam" id="PF03016"/>
    </source>
</evidence>
<feature type="domain" description="Exostosin GT47" evidence="11">
    <location>
        <begin position="225"/>
        <end position="476"/>
    </location>
</feature>
<evidence type="ECO:0000256" key="8">
    <source>
        <dbReference type="ARBA" id="ARBA00023157"/>
    </source>
</evidence>
<dbReference type="AlphaFoldDB" id="A0A9J6H1M8"/>
<dbReference type="Gene3D" id="3.90.550.10">
    <property type="entry name" value="Spore Coat Polysaccharide Biosynthesis Protein SpsA, Chain A"/>
    <property type="match status" value="1"/>
</dbReference>